<evidence type="ECO:0008006" key="3">
    <source>
        <dbReference type="Google" id="ProtNLM"/>
    </source>
</evidence>
<dbReference type="PANTHER" id="PTHR36438:SF1">
    <property type="entry name" value="IRON-SULFUR CLUSTER REPAIR PROTEIN YTFE"/>
    <property type="match status" value="1"/>
</dbReference>
<dbReference type="AlphaFoldDB" id="A0A0W8E6P7"/>
<accession>A0A0W8E6P7</accession>
<gene>
    <name evidence="2" type="ORF">ASZ90_018561</name>
</gene>
<comment type="subcellular location">
    <subcellularLocation>
        <location evidence="1">Cytoplasm</location>
    </subcellularLocation>
</comment>
<dbReference type="PANTHER" id="PTHR36438">
    <property type="entry name" value="IRON-SULFUR CLUSTER REPAIR PROTEIN YTFE"/>
    <property type="match status" value="1"/>
</dbReference>
<protein>
    <recommendedName>
        <fullName evidence="3">Iron-sulfur cluster repair di-iron protein, ric</fullName>
    </recommendedName>
</protein>
<name>A0A0W8E6P7_9ZZZZ</name>
<dbReference type="EMBL" id="LNQE01001861">
    <property type="protein sequence ID" value="KUG04035.1"/>
    <property type="molecule type" value="Genomic_DNA"/>
</dbReference>
<organism evidence="2">
    <name type="scientific">hydrocarbon metagenome</name>
    <dbReference type="NCBI Taxonomy" id="938273"/>
    <lineage>
        <taxon>unclassified sequences</taxon>
        <taxon>metagenomes</taxon>
        <taxon>ecological metagenomes</taxon>
    </lineage>
</organism>
<evidence type="ECO:0000313" key="2">
    <source>
        <dbReference type="EMBL" id="KUG04035.1"/>
    </source>
</evidence>
<comment type="caution">
    <text evidence="2">The sequence shown here is derived from an EMBL/GenBank/DDBJ whole genome shotgun (WGS) entry which is preliminary data.</text>
</comment>
<dbReference type="GO" id="GO:0005737">
    <property type="term" value="C:cytoplasm"/>
    <property type="evidence" value="ECO:0007669"/>
    <property type="project" value="UniProtKB-SubCell"/>
</dbReference>
<sequence>MLKNLVFNEVTEKNFPTLEQYVPIVSRVHGGNHPEFHEVRQLVDAINKKIKDAGSVRPELNEELARLREITHNYTVPGDVCESYEAVYKMLAEIDEAYQA</sequence>
<evidence type="ECO:0000256" key="1">
    <source>
        <dbReference type="ARBA" id="ARBA00004496"/>
    </source>
</evidence>
<reference evidence="2" key="1">
    <citation type="journal article" date="2015" name="Proc. Natl. Acad. Sci. U.S.A.">
        <title>Networks of energetic and metabolic interactions define dynamics in microbial communities.</title>
        <authorList>
            <person name="Embree M."/>
            <person name="Liu J.K."/>
            <person name="Al-Bassam M.M."/>
            <person name="Zengler K."/>
        </authorList>
    </citation>
    <scope>NUCLEOTIDE SEQUENCE</scope>
</reference>
<proteinExistence type="predicted"/>
<dbReference type="InterPro" id="IPR019903">
    <property type="entry name" value="RIC_family"/>
</dbReference>